<gene>
    <name evidence="1" type="ORF">BDP27DRAFT_1364841</name>
</gene>
<evidence type="ECO:0000313" key="1">
    <source>
        <dbReference type="EMBL" id="KAF9067515.1"/>
    </source>
</evidence>
<accession>A0A9P5U576</accession>
<organism evidence="1 2">
    <name type="scientific">Rhodocollybia butyracea</name>
    <dbReference type="NCBI Taxonomy" id="206335"/>
    <lineage>
        <taxon>Eukaryota</taxon>
        <taxon>Fungi</taxon>
        <taxon>Dikarya</taxon>
        <taxon>Basidiomycota</taxon>
        <taxon>Agaricomycotina</taxon>
        <taxon>Agaricomycetes</taxon>
        <taxon>Agaricomycetidae</taxon>
        <taxon>Agaricales</taxon>
        <taxon>Marasmiineae</taxon>
        <taxon>Omphalotaceae</taxon>
        <taxon>Rhodocollybia</taxon>
    </lineage>
</organism>
<dbReference type="Proteomes" id="UP000772434">
    <property type="component" value="Unassembled WGS sequence"/>
</dbReference>
<reference evidence="1" key="1">
    <citation type="submission" date="2020-11" db="EMBL/GenBank/DDBJ databases">
        <authorList>
            <consortium name="DOE Joint Genome Institute"/>
            <person name="Ahrendt S."/>
            <person name="Riley R."/>
            <person name="Andreopoulos W."/>
            <person name="Labutti K."/>
            <person name="Pangilinan J."/>
            <person name="Ruiz-Duenas F.J."/>
            <person name="Barrasa J.M."/>
            <person name="Sanchez-Garcia M."/>
            <person name="Camarero S."/>
            <person name="Miyauchi S."/>
            <person name="Serrano A."/>
            <person name="Linde D."/>
            <person name="Babiker R."/>
            <person name="Drula E."/>
            <person name="Ayuso-Fernandez I."/>
            <person name="Pacheco R."/>
            <person name="Padilla G."/>
            <person name="Ferreira P."/>
            <person name="Barriuso J."/>
            <person name="Kellner H."/>
            <person name="Castanera R."/>
            <person name="Alfaro M."/>
            <person name="Ramirez L."/>
            <person name="Pisabarro A.G."/>
            <person name="Kuo A."/>
            <person name="Tritt A."/>
            <person name="Lipzen A."/>
            <person name="He G."/>
            <person name="Yan M."/>
            <person name="Ng V."/>
            <person name="Cullen D."/>
            <person name="Martin F."/>
            <person name="Rosso M.-N."/>
            <person name="Henrissat B."/>
            <person name="Hibbett D."/>
            <person name="Martinez A.T."/>
            <person name="Grigoriev I.V."/>
        </authorList>
    </citation>
    <scope>NUCLEOTIDE SEQUENCE</scope>
    <source>
        <strain evidence="1">AH 40177</strain>
    </source>
</reference>
<comment type="caution">
    <text evidence="1">The sequence shown here is derived from an EMBL/GenBank/DDBJ whole genome shotgun (WGS) entry which is preliminary data.</text>
</comment>
<evidence type="ECO:0000313" key="2">
    <source>
        <dbReference type="Proteomes" id="UP000772434"/>
    </source>
</evidence>
<dbReference type="EMBL" id="JADNRY010000072">
    <property type="protein sequence ID" value="KAF9067515.1"/>
    <property type="molecule type" value="Genomic_DNA"/>
</dbReference>
<sequence>MVLEVFLSPAWLCQVSTGLRNEPFLRVPYGYPVGAKLALVSILFLPNGYWLGPTSSRSDVPYTVKIRVPAVPYTCRIPYRIDQFWPILPAVTVYGYGGDPKCLDQDPQQSIY</sequence>
<protein>
    <submittedName>
        <fullName evidence="1">Uncharacterized protein</fullName>
    </submittedName>
</protein>
<keyword evidence="2" id="KW-1185">Reference proteome</keyword>
<dbReference type="AlphaFoldDB" id="A0A9P5U576"/>
<name>A0A9P5U576_9AGAR</name>
<proteinExistence type="predicted"/>